<feature type="region of interest" description="Disordered" evidence="2">
    <location>
        <begin position="64"/>
        <end position="89"/>
    </location>
</feature>
<gene>
    <name evidence="3" type="ORF">FRC98_10410</name>
</gene>
<evidence type="ECO:0000313" key="4">
    <source>
        <dbReference type="Proteomes" id="UP000321412"/>
    </source>
</evidence>
<keyword evidence="4" id="KW-1185">Reference proteome</keyword>
<dbReference type="InterPro" id="IPR006969">
    <property type="entry name" value="Stig-like"/>
</dbReference>
<organism evidence="3 4">
    <name type="scientific">Lujinxingia vulgaris</name>
    <dbReference type="NCBI Taxonomy" id="2600176"/>
    <lineage>
        <taxon>Bacteria</taxon>
        <taxon>Deltaproteobacteria</taxon>
        <taxon>Bradymonadales</taxon>
        <taxon>Lujinxingiaceae</taxon>
        <taxon>Lujinxingia</taxon>
    </lineage>
</organism>
<sequence length="136" mass="14811">MCPNARRGAQVMVMVEDLRSPEECGMCRGVQRERKAAGEPLRGGVFVGWVVFVMMSFSGCAPGSHNDLNPDPGENLAEQRAADQDREREMRKMQCADGKTRCDGRCVDLQSDAFHCGGCGEVCAPPGICDRGQCVR</sequence>
<dbReference type="Pfam" id="PF04885">
    <property type="entry name" value="Stig1"/>
    <property type="match status" value="1"/>
</dbReference>
<proteinExistence type="predicted"/>
<dbReference type="EMBL" id="VOSM01000004">
    <property type="protein sequence ID" value="TXD37139.1"/>
    <property type="molecule type" value="Genomic_DNA"/>
</dbReference>
<comment type="caution">
    <text evidence="3">The sequence shown here is derived from an EMBL/GenBank/DDBJ whole genome shotgun (WGS) entry which is preliminary data.</text>
</comment>
<feature type="compositionally biased region" description="Basic and acidic residues" evidence="2">
    <location>
        <begin position="80"/>
        <end position="89"/>
    </location>
</feature>
<evidence type="ECO:0000256" key="2">
    <source>
        <dbReference type="SAM" id="MobiDB-lite"/>
    </source>
</evidence>
<evidence type="ECO:0000256" key="1">
    <source>
        <dbReference type="ARBA" id="ARBA00022729"/>
    </source>
</evidence>
<protein>
    <submittedName>
        <fullName evidence="3">Uncharacterized protein</fullName>
    </submittedName>
</protein>
<name>A0A5C6X5F9_9DELT</name>
<dbReference type="Proteomes" id="UP000321412">
    <property type="component" value="Unassembled WGS sequence"/>
</dbReference>
<keyword evidence="1" id="KW-0732">Signal</keyword>
<accession>A0A5C6X5F9</accession>
<reference evidence="3 4" key="1">
    <citation type="submission" date="2019-08" db="EMBL/GenBank/DDBJ databases">
        <title>Bradymonadales sp. TMQ4.</title>
        <authorList>
            <person name="Liang Q."/>
        </authorList>
    </citation>
    <scope>NUCLEOTIDE SEQUENCE [LARGE SCALE GENOMIC DNA]</scope>
    <source>
        <strain evidence="3 4">TMQ4</strain>
    </source>
</reference>
<dbReference type="OrthoDB" id="5522667at2"/>
<dbReference type="AlphaFoldDB" id="A0A5C6X5F9"/>
<evidence type="ECO:0000313" key="3">
    <source>
        <dbReference type="EMBL" id="TXD37139.1"/>
    </source>
</evidence>